<evidence type="ECO:0000313" key="2">
    <source>
        <dbReference type="Proteomes" id="UP000037712"/>
    </source>
</evidence>
<reference evidence="2" key="2">
    <citation type="submission" date="2015-01" db="EMBL/GenBank/DDBJ databases">
        <title>Draft genome sequence of potential hydrocarbon metabolising strain of Rhodococcus rhodochrous.</title>
        <authorList>
            <person name="Aggarwal R.K."/>
            <person name="Dawar C."/>
        </authorList>
    </citation>
    <scope>NUCLEOTIDE SEQUENCE [LARGE SCALE GENOMIC DNA]</scope>
    <source>
        <strain evidence="2">KG-21</strain>
    </source>
</reference>
<dbReference type="AlphaFoldDB" id="A0A0M8PCG5"/>
<name>A0A0M8PCG5_RHORH</name>
<dbReference type="PATRIC" id="fig|1441923.3.peg.5210"/>
<dbReference type="Proteomes" id="UP000037712">
    <property type="component" value="Unassembled WGS sequence"/>
</dbReference>
<reference evidence="1 2" key="1">
    <citation type="journal article" date="2015" name="Genome Announc.">
        <title>Draft Genome Sequence of Rhodococcus rhodochrous Strain KG-21, a Soil Isolate from Oil Fields of Krishna-Godavari Basin, India.</title>
        <authorList>
            <person name="Dawar C."/>
            <person name="Aggarwal R.K."/>
        </authorList>
    </citation>
    <scope>NUCLEOTIDE SEQUENCE [LARGE SCALE GENOMIC DNA]</scope>
    <source>
        <strain evidence="1 2">KG-21</strain>
    </source>
</reference>
<proteinExistence type="predicted"/>
<dbReference type="EMBL" id="AZYO01000096">
    <property type="protein sequence ID" value="KOS53724.1"/>
    <property type="molecule type" value="Genomic_DNA"/>
</dbReference>
<evidence type="ECO:0008006" key="3">
    <source>
        <dbReference type="Google" id="ProtNLM"/>
    </source>
</evidence>
<evidence type="ECO:0000313" key="1">
    <source>
        <dbReference type="EMBL" id="KOS53724.1"/>
    </source>
</evidence>
<gene>
    <name evidence="1" type="ORF">Z051_23965</name>
</gene>
<organism evidence="1 2">
    <name type="scientific">Rhodococcus rhodochrous KG-21</name>
    <dbReference type="NCBI Taxonomy" id="1441923"/>
    <lineage>
        <taxon>Bacteria</taxon>
        <taxon>Bacillati</taxon>
        <taxon>Actinomycetota</taxon>
        <taxon>Actinomycetes</taxon>
        <taxon>Mycobacteriales</taxon>
        <taxon>Nocardiaceae</taxon>
        <taxon>Rhodococcus</taxon>
    </lineage>
</organism>
<accession>A0A0M8PCG5</accession>
<sequence>MQQRDARDSLQIRTGERLKLADGSTVVVKDNPMDGVWLFCEYLNSPDSSLIGTEQPVYGTDVVDFVSEDTK</sequence>
<comment type="caution">
    <text evidence="1">The sequence shown here is derived from an EMBL/GenBank/DDBJ whole genome shotgun (WGS) entry which is preliminary data.</text>
</comment>
<protein>
    <recommendedName>
        <fullName evidence="3">SH3 domain-containing protein</fullName>
    </recommendedName>
</protein>